<evidence type="ECO:0000259" key="1">
    <source>
        <dbReference type="Pfam" id="PF04149"/>
    </source>
</evidence>
<feature type="domain" description="DUF397" evidence="1">
    <location>
        <begin position="6"/>
        <end position="59"/>
    </location>
</feature>
<dbReference type="Pfam" id="PF04149">
    <property type="entry name" value="DUF397"/>
    <property type="match status" value="1"/>
</dbReference>
<evidence type="ECO:0000313" key="3">
    <source>
        <dbReference type="Proteomes" id="UP000432464"/>
    </source>
</evidence>
<organism evidence="2 3">
    <name type="scientific">Nocardia aurantiaca</name>
    <dbReference type="NCBI Taxonomy" id="2675850"/>
    <lineage>
        <taxon>Bacteria</taxon>
        <taxon>Bacillati</taxon>
        <taxon>Actinomycetota</taxon>
        <taxon>Actinomycetes</taxon>
        <taxon>Mycobacteriales</taxon>
        <taxon>Nocardiaceae</taxon>
        <taxon>Nocardia</taxon>
    </lineage>
</organism>
<keyword evidence="3" id="KW-1185">Reference proteome</keyword>
<dbReference type="Proteomes" id="UP000432464">
    <property type="component" value="Unassembled WGS sequence"/>
</dbReference>
<proteinExistence type="predicted"/>
<gene>
    <name evidence="2" type="ORF">GLP40_21955</name>
</gene>
<name>A0A6I3L432_9NOCA</name>
<dbReference type="InterPro" id="IPR007278">
    <property type="entry name" value="DUF397"/>
</dbReference>
<evidence type="ECO:0000313" key="2">
    <source>
        <dbReference type="EMBL" id="MTE15424.1"/>
    </source>
</evidence>
<reference evidence="2 3" key="1">
    <citation type="submission" date="2019-11" db="EMBL/GenBank/DDBJ databases">
        <title>Nocardia sp. nov. CT2-14 isolated from soil.</title>
        <authorList>
            <person name="Kanchanasin P."/>
            <person name="Tanasupawat S."/>
            <person name="Yuki M."/>
            <person name="Kudo T."/>
        </authorList>
    </citation>
    <scope>NUCLEOTIDE SEQUENCE [LARGE SCALE GENOMIC DNA]</scope>
    <source>
        <strain evidence="2 3">CT2-14</strain>
    </source>
</reference>
<accession>A0A6I3L432</accession>
<protein>
    <submittedName>
        <fullName evidence="2">DUF397 domain-containing protein</fullName>
    </submittedName>
</protein>
<dbReference type="AlphaFoldDB" id="A0A6I3L432"/>
<comment type="caution">
    <text evidence="2">The sequence shown here is derived from an EMBL/GenBank/DDBJ whole genome shotgun (WGS) entry which is preliminary data.</text>
</comment>
<dbReference type="EMBL" id="WMBB01000010">
    <property type="protein sequence ID" value="MTE15424.1"/>
    <property type="molecule type" value="Genomic_DNA"/>
</dbReference>
<sequence>METVSAEFFKSTFSGGDGTCVEVAHRADRVLIRDSKYTGPSHDQPTLAIARDLWPAFLNLVLSANSGRIGEQLSVNVFADGCATLAGPQGVTLEYDAAEWDAFTKGVANGEFSR</sequence>